<dbReference type="GO" id="GO:0008270">
    <property type="term" value="F:zinc ion binding"/>
    <property type="evidence" value="ECO:0007669"/>
    <property type="project" value="InterPro"/>
</dbReference>
<feature type="region of interest" description="Disordered" evidence="1">
    <location>
        <begin position="1"/>
        <end position="66"/>
    </location>
</feature>
<dbReference type="Proteomes" id="UP000006753">
    <property type="component" value="Unassembled WGS sequence"/>
</dbReference>
<feature type="region of interest" description="Disordered" evidence="1">
    <location>
        <begin position="142"/>
        <end position="168"/>
    </location>
</feature>
<evidence type="ECO:0000313" key="2">
    <source>
        <dbReference type="EMBL" id="EKD20850.1"/>
    </source>
</evidence>
<dbReference type="KEGG" id="mbe:MBM_01532"/>
<feature type="compositionally biased region" description="Polar residues" evidence="1">
    <location>
        <begin position="57"/>
        <end position="66"/>
    </location>
</feature>
<gene>
    <name evidence="2" type="ORF">MBM_01532</name>
</gene>
<evidence type="ECO:0008006" key="4">
    <source>
        <dbReference type="Google" id="ProtNLM"/>
    </source>
</evidence>
<sequence length="187" mass="20098">MVSPSSDTDYWTAEEKLGDIDSSSGISASQTTTPAKGASNTPFTSLDHTVATMSRAPPSSSNRATRQISDERYAPTIAELRCLPSSSFTFPPSSSPFDIQLDGRPIIRHLTICDNCGGVGHRWMHCLRACFFCKRHEHKAPTCSSVDMSSGRQSGSARHGAESYPSYQVTAAYRDAKENGGTDSGSP</sequence>
<name>K1WT76_MARBU</name>
<dbReference type="GO" id="GO:0003676">
    <property type="term" value="F:nucleic acid binding"/>
    <property type="evidence" value="ECO:0007669"/>
    <property type="project" value="InterPro"/>
</dbReference>
<dbReference type="RefSeq" id="XP_007289421.1">
    <property type="nucleotide sequence ID" value="XM_007289359.1"/>
</dbReference>
<keyword evidence="3" id="KW-1185">Reference proteome</keyword>
<proteinExistence type="predicted"/>
<feature type="compositionally biased region" description="Polar residues" evidence="1">
    <location>
        <begin position="28"/>
        <end position="47"/>
    </location>
</feature>
<dbReference type="AlphaFoldDB" id="K1WT76"/>
<protein>
    <recommendedName>
        <fullName evidence="4">CCHC-type domain-containing protein</fullName>
    </recommendedName>
</protein>
<feature type="compositionally biased region" description="Polar residues" evidence="1">
    <location>
        <begin position="142"/>
        <end position="156"/>
    </location>
</feature>
<dbReference type="HOGENOM" id="CLU_1447984_0_0_1"/>
<evidence type="ECO:0000256" key="1">
    <source>
        <dbReference type="SAM" id="MobiDB-lite"/>
    </source>
</evidence>
<evidence type="ECO:0000313" key="3">
    <source>
        <dbReference type="Proteomes" id="UP000006753"/>
    </source>
</evidence>
<dbReference type="EMBL" id="JH921429">
    <property type="protein sequence ID" value="EKD20850.1"/>
    <property type="molecule type" value="Genomic_DNA"/>
</dbReference>
<dbReference type="GeneID" id="18757467"/>
<organism evidence="2 3">
    <name type="scientific">Marssonina brunnea f. sp. multigermtubi (strain MB_m1)</name>
    <name type="common">Marssonina leaf spot fungus</name>
    <dbReference type="NCBI Taxonomy" id="1072389"/>
    <lineage>
        <taxon>Eukaryota</taxon>
        <taxon>Fungi</taxon>
        <taxon>Dikarya</taxon>
        <taxon>Ascomycota</taxon>
        <taxon>Pezizomycotina</taxon>
        <taxon>Leotiomycetes</taxon>
        <taxon>Helotiales</taxon>
        <taxon>Drepanopezizaceae</taxon>
        <taxon>Drepanopeziza</taxon>
    </lineage>
</organism>
<dbReference type="InterPro" id="IPR036875">
    <property type="entry name" value="Znf_CCHC_sf"/>
</dbReference>
<reference evidence="2 3" key="1">
    <citation type="journal article" date="2012" name="BMC Genomics">
        <title>Sequencing the genome of Marssonina brunnea reveals fungus-poplar co-evolution.</title>
        <authorList>
            <person name="Zhu S."/>
            <person name="Cao Y.-Z."/>
            <person name="Jiang C."/>
            <person name="Tan B.-Y."/>
            <person name="Wang Z."/>
            <person name="Feng S."/>
            <person name="Zhang L."/>
            <person name="Su X.-H."/>
            <person name="Brejova B."/>
            <person name="Vinar T."/>
            <person name="Xu M."/>
            <person name="Wang M.-X."/>
            <person name="Zhang S.-G."/>
            <person name="Huang M.-R."/>
            <person name="Wu R."/>
            <person name="Zhou Y."/>
        </authorList>
    </citation>
    <scope>NUCLEOTIDE SEQUENCE [LARGE SCALE GENOMIC DNA]</scope>
    <source>
        <strain evidence="2 3">MB_m1</strain>
    </source>
</reference>
<dbReference type="Gene3D" id="4.10.60.10">
    <property type="entry name" value="Zinc finger, CCHC-type"/>
    <property type="match status" value="1"/>
</dbReference>
<dbReference type="SUPFAM" id="SSF57756">
    <property type="entry name" value="Retrovirus zinc finger-like domains"/>
    <property type="match status" value="1"/>
</dbReference>
<dbReference type="InParanoid" id="K1WT76"/>
<accession>K1WT76</accession>
<dbReference type="OrthoDB" id="3548788at2759"/>